<dbReference type="InterPro" id="IPR010930">
    <property type="entry name" value="Flg_bb/hook_C_dom"/>
</dbReference>
<accession>A0A2K8KRA5</accession>
<dbReference type="PANTHER" id="PTHR30435:SF1">
    <property type="entry name" value="FLAGELLAR HOOK PROTEIN FLGE"/>
    <property type="match status" value="1"/>
</dbReference>
<dbReference type="InterPro" id="IPR020013">
    <property type="entry name" value="Flagellar_FlgE/F/G"/>
</dbReference>
<dbReference type="OrthoDB" id="8578401at2"/>
<evidence type="ECO:0000256" key="5">
    <source>
        <dbReference type="RuleBase" id="RU362116"/>
    </source>
</evidence>
<dbReference type="EMBL" id="CP011797">
    <property type="protein sequence ID" value="ATX77267.1"/>
    <property type="molecule type" value="Genomic_DNA"/>
</dbReference>
<feature type="domain" description="Flagellar basal-body/hook protein C-terminal" evidence="7">
    <location>
        <begin position="1450"/>
        <end position="1494"/>
    </location>
</feature>
<keyword evidence="11" id="KW-1185">Reference proteome</keyword>
<dbReference type="PROSITE" id="PS00588">
    <property type="entry name" value="FLAGELLA_BB_ROD"/>
    <property type="match status" value="1"/>
</dbReference>
<protein>
    <recommendedName>
        <fullName evidence="3 5">Flagellar hook protein FlgE</fullName>
    </recommendedName>
</protein>
<dbReference type="NCBIfam" id="TIGR03506">
    <property type="entry name" value="FlgEFG_subfam"/>
    <property type="match status" value="2"/>
</dbReference>
<reference evidence="10 11" key="1">
    <citation type="journal article" date="2017" name="Environ. Microbiol.">
        <title>Genomic and physiological analyses of 'Reinekea forsetii' reveal a versatile opportunistic lifestyle during spring algae blooms.</title>
        <authorList>
            <person name="Avci B."/>
            <person name="Hahnke R.L."/>
            <person name="Chafee M."/>
            <person name="Fischer T."/>
            <person name="Gruber-Vodicka H."/>
            <person name="Tegetmeyer H.E."/>
            <person name="Harder J."/>
            <person name="Fuchs B.M."/>
            <person name="Amann R.I."/>
            <person name="Teeling H."/>
        </authorList>
    </citation>
    <scope>NUCLEOTIDE SEQUENCE [LARGE SCALE GENOMIC DNA]</scope>
    <source>
        <strain evidence="10 11">Hel1_31_D35</strain>
    </source>
</reference>
<dbReference type="GO" id="GO:0009424">
    <property type="term" value="C:bacterial-type flagellum hook"/>
    <property type="evidence" value="ECO:0007669"/>
    <property type="project" value="TreeGrafter"/>
</dbReference>
<keyword evidence="4 5" id="KW-0975">Bacterial flagellum</keyword>
<keyword evidence="10" id="KW-0969">Cilium</keyword>
<feature type="domain" description="Flagellar hook protein FlgE/F/G-like D1" evidence="9">
    <location>
        <begin position="83"/>
        <end position="166"/>
    </location>
</feature>
<evidence type="ECO:0000259" key="9">
    <source>
        <dbReference type="Pfam" id="PF22692"/>
    </source>
</evidence>
<evidence type="ECO:0000259" key="6">
    <source>
        <dbReference type="Pfam" id="PF00460"/>
    </source>
</evidence>
<dbReference type="PANTHER" id="PTHR30435">
    <property type="entry name" value="FLAGELLAR PROTEIN"/>
    <property type="match status" value="1"/>
</dbReference>
<dbReference type="Pfam" id="PF06429">
    <property type="entry name" value="Flg_bbr_C"/>
    <property type="match status" value="1"/>
</dbReference>
<dbReference type="InterPro" id="IPR053967">
    <property type="entry name" value="LlgE_F_G-like_D1"/>
</dbReference>
<evidence type="ECO:0000313" key="11">
    <source>
        <dbReference type="Proteomes" id="UP000229757"/>
    </source>
</evidence>
<dbReference type="InterPro" id="IPR037058">
    <property type="entry name" value="Falgellar_hook_FlgE_sf"/>
</dbReference>
<dbReference type="InterPro" id="IPR011491">
    <property type="entry name" value="FlgE_D2"/>
</dbReference>
<comment type="similarity">
    <text evidence="2 5">Belongs to the flagella basal body rod proteins family.</text>
</comment>
<dbReference type="Pfam" id="PF00460">
    <property type="entry name" value="Flg_bb_rod"/>
    <property type="match status" value="1"/>
</dbReference>
<dbReference type="GO" id="GO:0009425">
    <property type="term" value="C:bacterial-type flagellum basal body"/>
    <property type="evidence" value="ECO:0007669"/>
    <property type="project" value="UniProtKB-SubCell"/>
</dbReference>
<dbReference type="Proteomes" id="UP000229757">
    <property type="component" value="Chromosome"/>
</dbReference>
<feature type="domain" description="Flagellar hook protein FlgE D2" evidence="8">
    <location>
        <begin position="1216"/>
        <end position="1376"/>
    </location>
</feature>
<name>A0A2K8KRA5_9GAMM</name>
<evidence type="ECO:0000259" key="8">
    <source>
        <dbReference type="Pfam" id="PF07559"/>
    </source>
</evidence>
<dbReference type="Gene3D" id="2.60.98.20">
    <property type="entry name" value="Flagellar hook protein FlgE"/>
    <property type="match status" value="1"/>
</dbReference>
<dbReference type="GO" id="GO:0005829">
    <property type="term" value="C:cytosol"/>
    <property type="evidence" value="ECO:0007669"/>
    <property type="project" value="TreeGrafter"/>
</dbReference>
<evidence type="ECO:0000256" key="4">
    <source>
        <dbReference type="ARBA" id="ARBA00023143"/>
    </source>
</evidence>
<dbReference type="InterPro" id="IPR001444">
    <property type="entry name" value="Flag_bb_rod_N"/>
</dbReference>
<dbReference type="Pfam" id="PF07559">
    <property type="entry name" value="FlgE_D2"/>
    <property type="match status" value="1"/>
</dbReference>
<dbReference type="KEGG" id="rfo:REIFOR_02133"/>
<dbReference type="InterPro" id="IPR037925">
    <property type="entry name" value="FlgE/F/G-like"/>
</dbReference>
<keyword evidence="10" id="KW-0282">Flagellum</keyword>
<dbReference type="SUPFAM" id="SSF117143">
    <property type="entry name" value="Flagellar hook protein flgE"/>
    <property type="match status" value="2"/>
</dbReference>
<feature type="domain" description="Flagellar basal body rod protein N-terminal" evidence="6">
    <location>
        <begin position="6"/>
        <end position="33"/>
    </location>
</feature>
<evidence type="ECO:0000259" key="7">
    <source>
        <dbReference type="Pfam" id="PF06429"/>
    </source>
</evidence>
<evidence type="ECO:0000313" key="10">
    <source>
        <dbReference type="EMBL" id="ATX77267.1"/>
    </source>
</evidence>
<dbReference type="RefSeq" id="WP_100257539.1">
    <property type="nucleotide sequence ID" value="NZ_CP011797.1"/>
</dbReference>
<organism evidence="10 11">
    <name type="scientific">Reinekea forsetii</name>
    <dbReference type="NCBI Taxonomy" id="1336806"/>
    <lineage>
        <taxon>Bacteria</taxon>
        <taxon>Pseudomonadati</taxon>
        <taxon>Pseudomonadota</taxon>
        <taxon>Gammaproteobacteria</taxon>
        <taxon>Oceanospirillales</taxon>
        <taxon>Saccharospirillaceae</taxon>
        <taxon>Reinekea</taxon>
    </lineage>
</organism>
<comment type="function">
    <text evidence="5">A flexible structure which links the flagellar filament to the drive apparatus in the basal body.</text>
</comment>
<gene>
    <name evidence="10" type="primary">flgE</name>
    <name evidence="10" type="ORF">REIFOR_02133</name>
</gene>
<proteinExistence type="inferred from homology"/>
<evidence type="ECO:0000256" key="3">
    <source>
        <dbReference type="ARBA" id="ARBA00019015"/>
    </source>
</evidence>
<evidence type="ECO:0000256" key="2">
    <source>
        <dbReference type="ARBA" id="ARBA00009677"/>
    </source>
</evidence>
<evidence type="ECO:0000256" key="1">
    <source>
        <dbReference type="ARBA" id="ARBA00004117"/>
    </source>
</evidence>
<keyword evidence="10" id="KW-0966">Cell projection</keyword>
<dbReference type="Pfam" id="PF22692">
    <property type="entry name" value="LlgE_F_G_D1"/>
    <property type="match status" value="1"/>
</dbReference>
<dbReference type="InterPro" id="IPR019776">
    <property type="entry name" value="Flagellar_basal_body_rod_CS"/>
</dbReference>
<comment type="subcellular location">
    <subcellularLocation>
        <location evidence="1 5">Bacterial flagellum basal body</location>
    </subcellularLocation>
</comment>
<dbReference type="GO" id="GO:0071978">
    <property type="term" value="P:bacterial-type flagellum-dependent swarming motility"/>
    <property type="evidence" value="ECO:0007669"/>
    <property type="project" value="TreeGrafter"/>
</dbReference>
<sequence length="1495" mass="153161">MSFSSGLSGVAAANKDLAITGNNIANASTTGFKGSRAEFGDAYTSSFIGMGQDQVGSGVNVSNVGQKFDQGTLTQTKSVLDLAIDGNGFFVTKAPNGDTGYTRSGIFGVDKDGYVVNNQGSVLQGFGADKNVIVGGILTDLRIDAGHQAPRGTHAIDAQINVPAGAVVLQSSGLTTRTNGLAVGVAQVGSAVNEVTTLEAIGFPTTAGTPSQILGGPIGFSGVAAGTGMTFPWQPTAVEAAYSLDVSIQGLNINAGTAALVVNIKPFSDAIVYDDVNELVDSINATIEGDSELAGKIQAVVQPSGGIRFEAKGTYATDGSNILSISDNVGGLLSSREYLNFGQTSISFIGNATPGLSIVNTDTPTQLTSSRDVLAIDSTVPGFLDGAAGIDLDMVFNLTVEGQAGLNNVTVRVPSTTNTVPDAQDGWASIADFVADLNAAIGAPGGVSGGLGFQYDAAIDRLSFTADGARGPNRTTITTVAGLNSSSVSLDDLGFTAKSVLSPNVALGQVRNDSLQVVLNGVATNVTLASPATYPDASALASAVNTGLQTAGLDTQVHAFASEGMLNFARIDAQVAGDTLEVNALAGPGGVVSAGAEQYLGLDSGAQIDDPIEVTAIAGTNLFANNGSLDLTSYAGQATTIQGNNTTELTFADLVPGDTTVLSTAIALPLGNIATGEAVGAVMAFSMTIGAVTDTVSLAIPAGGWTGATATDDFLTDLESAINTAPNFQAGIGTAAVAVSRDAATGFISIVSDDAGIGPVEINIVDQTAAAAVPSTVTPTTLGLASVSSPVPTRILGAADVAATNILEITVDGGVSQFLTIPENTYASSTELVATINDLINANPTLFGQIQASQINDRLVFERTEIAAYPIDIAITGSTDALATFGLTSSTKISGEEPIDRTNSFRVNLTVPLPDADNRSGSVDVSLTEKIYSMSQLAASINRELAAVPEADYIGVSAVVGRDADDNEVLQFVASVSGEASQVSISNIQASGGDLDVNAIHALLQSDEFQSDLLTIGEQGNTNGYPEQAVLLYDSKNDIRTNLTIPESSQASEIAAQLSALDGVTATAETEVRLLAADYVNGGGMEFFVNGQIIVADDLQGIVDEINSYSGTLLNNIDASLDPVTGDAVIMSSIGIDISIAIESLTSTDGVTIQGASGTPPLTLGRVVDGDTNARVGGSVDIILNEGFTLSEPVPRVAGLFGGLTSSSFSDIVINAFDPDDSNTYNDTGSLTAYDSLGNQHQVQLYYVKDQGDPEQPLALNSWTVYAQIDGENVGDPDPALPFPENSVPTFASFTLNFNADGTLNEGSAGDFLISNWDPIDDAGMSNGAYSSLNVAEGGIQPIPDPNLNSNFTISFGGTTQYGGPFARYNFQQDGYSSGRLKDLEIDTDGTVYARYTNGESEALGQVALASFANMEGLTAVGQTTWQESFESGGPTIGVAGTGLLGTVQSATLEDSTVDLSQQLVHLIIAQRNYQASAKTIETTNAVTQTIINLR</sequence>